<dbReference type="InterPro" id="IPR027417">
    <property type="entry name" value="P-loop_NTPase"/>
</dbReference>
<evidence type="ECO:0000256" key="2">
    <source>
        <dbReference type="ARBA" id="ARBA00003213"/>
    </source>
</evidence>
<evidence type="ECO:0000256" key="8">
    <source>
        <dbReference type="ARBA" id="ARBA00022842"/>
    </source>
</evidence>
<comment type="cofactor">
    <cofactor evidence="1 10">
        <name>Mg(2+)</name>
        <dbReference type="ChEBI" id="CHEBI:18420"/>
    </cofactor>
</comment>
<reference evidence="14 15" key="1">
    <citation type="submission" date="2020-04" db="EMBL/GenBank/DDBJ databases">
        <title>Usitatibacter rugosus gen. nov., sp. nov. and Usitatibacter palustris sp. nov., novel members of Usitatibacteraceae fam. nov. within the order Nitrosomonadales isolated from soil.</title>
        <authorList>
            <person name="Huber K.J."/>
            <person name="Neumann-Schaal M."/>
            <person name="Geppert A."/>
            <person name="Luckner M."/>
            <person name="Wanner G."/>
            <person name="Overmann J."/>
        </authorList>
    </citation>
    <scope>NUCLEOTIDE SEQUENCE [LARGE SCALE GENOMIC DNA]</scope>
    <source>
        <strain evidence="14 15">Swamp67</strain>
    </source>
</reference>
<evidence type="ECO:0000256" key="6">
    <source>
        <dbReference type="ARBA" id="ARBA00022741"/>
    </source>
</evidence>
<dbReference type="Proteomes" id="UP000503096">
    <property type="component" value="Chromosome"/>
</dbReference>
<comment type="caution">
    <text evidence="10">Lacks conserved residue(s) required for the propagation of feature annotation.</text>
</comment>
<protein>
    <recommendedName>
        <fullName evidence="10">tRNA dimethylallyltransferase</fullName>
        <ecNumber evidence="10">2.5.1.75</ecNumber>
    </recommendedName>
    <alternativeName>
        <fullName evidence="10">Dimethylallyl diphosphate:tRNA dimethylallyltransferase</fullName>
        <shortName evidence="10">DMAPP:tRNA dimethylallyltransferase</shortName>
        <shortName evidence="10">DMATase</shortName>
    </alternativeName>
    <alternativeName>
        <fullName evidence="10">Isopentenyl-diphosphate:tRNA isopentenyltransferase</fullName>
        <shortName evidence="10">IPP transferase</shortName>
        <shortName evidence="10">IPPT</shortName>
        <shortName evidence="10">IPTase</shortName>
    </alternativeName>
</protein>
<feature type="binding site" evidence="10">
    <location>
        <begin position="26"/>
        <end position="33"/>
    </location>
    <ligand>
        <name>ATP</name>
        <dbReference type="ChEBI" id="CHEBI:30616"/>
    </ligand>
</feature>
<keyword evidence="4 10" id="KW-0808">Transferase</keyword>
<evidence type="ECO:0000256" key="4">
    <source>
        <dbReference type="ARBA" id="ARBA00022679"/>
    </source>
</evidence>
<evidence type="ECO:0000256" key="9">
    <source>
        <dbReference type="ARBA" id="ARBA00049563"/>
    </source>
</evidence>
<sequence>MGAVLARGPRPAVHERSLIKAVFLLGPTASGKTSVALALAERFPIEIVSVDSAQVYRGMDVGTAKPSDAERARVPHHLIDIVDPTDAYSAGRFREDALKLAGAIHGRGRLPVFAGGTMLYIRALTRGLATLPPAHPEVRARIDARAAKEGWPTLHAELARIDPATAARLKPMDSQRIQRALEIYAVSGKPMSVLLRDTEIPALAFTALRIALEPSDRAQLHARIEARFRTMLAAGLVEELEALRGRYLLTDTLPSMRAVGYRQAWDTLEGREKAETLEARGVAATRQLAKRQLTWLRAMDDLERYDCLRADLAEAVAARVDGFLSRSRGT</sequence>
<evidence type="ECO:0000256" key="1">
    <source>
        <dbReference type="ARBA" id="ARBA00001946"/>
    </source>
</evidence>
<evidence type="ECO:0000313" key="15">
    <source>
        <dbReference type="Proteomes" id="UP000503096"/>
    </source>
</evidence>
<feature type="site" description="Interaction with substrate tRNA" evidence="10">
    <location>
        <position position="139"/>
    </location>
</feature>
<dbReference type="EMBL" id="CP053073">
    <property type="protein sequence ID" value="QJR15984.1"/>
    <property type="molecule type" value="Genomic_DNA"/>
</dbReference>
<dbReference type="PANTHER" id="PTHR11088">
    <property type="entry name" value="TRNA DIMETHYLALLYLTRANSFERASE"/>
    <property type="match status" value="1"/>
</dbReference>
<dbReference type="NCBIfam" id="TIGR00174">
    <property type="entry name" value="miaA"/>
    <property type="match status" value="1"/>
</dbReference>
<comment type="catalytic activity">
    <reaction evidence="9 10 11">
        <text>adenosine(37) in tRNA + dimethylallyl diphosphate = N(6)-dimethylallyladenosine(37) in tRNA + diphosphate</text>
        <dbReference type="Rhea" id="RHEA:26482"/>
        <dbReference type="Rhea" id="RHEA-COMP:10162"/>
        <dbReference type="Rhea" id="RHEA-COMP:10375"/>
        <dbReference type="ChEBI" id="CHEBI:33019"/>
        <dbReference type="ChEBI" id="CHEBI:57623"/>
        <dbReference type="ChEBI" id="CHEBI:74411"/>
        <dbReference type="ChEBI" id="CHEBI:74415"/>
        <dbReference type="EC" id="2.5.1.75"/>
    </reaction>
</comment>
<keyword evidence="6 10" id="KW-0547">Nucleotide-binding</keyword>
<dbReference type="InterPro" id="IPR039657">
    <property type="entry name" value="Dimethylallyltransferase"/>
</dbReference>
<dbReference type="FunFam" id="1.10.20.140:FF:000001">
    <property type="entry name" value="tRNA dimethylallyltransferase"/>
    <property type="match status" value="1"/>
</dbReference>
<proteinExistence type="inferred from homology"/>
<dbReference type="EC" id="2.5.1.75" evidence="10"/>
<evidence type="ECO:0000256" key="12">
    <source>
        <dbReference type="RuleBase" id="RU003784"/>
    </source>
</evidence>
<accession>A0A6M4HBV8</accession>
<evidence type="ECO:0000256" key="11">
    <source>
        <dbReference type="RuleBase" id="RU003783"/>
    </source>
</evidence>
<dbReference type="Gene3D" id="1.10.20.140">
    <property type="match status" value="1"/>
</dbReference>
<keyword evidence="7 10" id="KW-0067">ATP-binding</keyword>
<feature type="region of interest" description="Interaction with substrate tRNA" evidence="10">
    <location>
        <begin position="175"/>
        <end position="179"/>
    </location>
</feature>
<dbReference type="Gene3D" id="3.40.50.300">
    <property type="entry name" value="P-loop containing nucleotide triphosphate hydrolases"/>
    <property type="match status" value="1"/>
</dbReference>
<dbReference type="FunCoup" id="A0A6M4HBV8">
    <property type="interactions" value="528"/>
</dbReference>
<keyword evidence="5 10" id="KW-0819">tRNA processing</keyword>
<dbReference type="HAMAP" id="MF_00185">
    <property type="entry name" value="IPP_trans"/>
    <property type="match status" value="1"/>
</dbReference>
<comment type="function">
    <text evidence="2 10 12">Catalyzes the transfer of a dimethylallyl group onto the adenine at position 37 in tRNAs that read codons beginning with uridine, leading to the formation of N6-(dimethylallyl)adenosine (i(6)A).</text>
</comment>
<evidence type="ECO:0000256" key="7">
    <source>
        <dbReference type="ARBA" id="ARBA00022840"/>
    </source>
</evidence>
<evidence type="ECO:0000256" key="3">
    <source>
        <dbReference type="ARBA" id="ARBA00005842"/>
    </source>
</evidence>
<comment type="subunit">
    <text evidence="10">Monomer.</text>
</comment>
<feature type="binding site" evidence="10">
    <location>
        <begin position="28"/>
        <end position="33"/>
    </location>
    <ligand>
        <name>substrate</name>
    </ligand>
</feature>
<feature type="site" description="Interaction with substrate tRNA" evidence="10">
    <location>
        <position position="117"/>
    </location>
</feature>
<dbReference type="GO" id="GO:0006400">
    <property type="term" value="P:tRNA modification"/>
    <property type="evidence" value="ECO:0007669"/>
    <property type="project" value="TreeGrafter"/>
</dbReference>
<dbReference type="GO" id="GO:0005524">
    <property type="term" value="F:ATP binding"/>
    <property type="evidence" value="ECO:0007669"/>
    <property type="project" value="UniProtKB-UniRule"/>
</dbReference>
<dbReference type="AlphaFoldDB" id="A0A6M4HBV8"/>
<organism evidence="14 15">
    <name type="scientific">Usitatibacter palustris</name>
    <dbReference type="NCBI Taxonomy" id="2732487"/>
    <lineage>
        <taxon>Bacteria</taxon>
        <taxon>Pseudomonadati</taxon>
        <taxon>Pseudomonadota</taxon>
        <taxon>Betaproteobacteria</taxon>
        <taxon>Nitrosomonadales</taxon>
        <taxon>Usitatibacteraceae</taxon>
        <taxon>Usitatibacter</taxon>
    </lineage>
</organism>
<gene>
    <name evidence="10 14" type="primary">miaA</name>
    <name evidence="14" type="ORF">DSM104440_02812</name>
</gene>
<keyword evidence="15" id="KW-1185">Reference proteome</keyword>
<evidence type="ECO:0000256" key="10">
    <source>
        <dbReference type="HAMAP-Rule" id="MF_00185"/>
    </source>
</evidence>
<evidence type="ECO:0000256" key="13">
    <source>
        <dbReference type="RuleBase" id="RU003785"/>
    </source>
</evidence>
<evidence type="ECO:0000256" key="5">
    <source>
        <dbReference type="ARBA" id="ARBA00022694"/>
    </source>
</evidence>
<feature type="region of interest" description="Interaction with substrate tRNA" evidence="10">
    <location>
        <begin position="51"/>
        <end position="54"/>
    </location>
</feature>
<dbReference type="KEGG" id="upl:DSM104440_02812"/>
<dbReference type="PANTHER" id="PTHR11088:SF60">
    <property type="entry name" value="TRNA DIMETHYLALLYLTRANSFERASE"/>
    <property type="match status" value="1"/>
</dbReference>
<name>A0A6M4HBV8_9PROT</name>
<dbReference type="Pfam" id="PF01715">
    <property type="entry name" value="IPPT"/>
    <property type="match status" value="1"/>
</dbReference>
<dbReference type="InterPro" id="IPR018022">
    <property type="entry name" value="IPT"/>
</dbReference>
<dbReference type="RefSeq" id="WP_171163734.1">
    <property type="nucleotide sequence ID" value="NZ_CP053073.1"/>
</dbReference>
<comment type="similarity">
    <text evidence="3 10 13">Belongs to the IPP transferase family.</text>
</comment>
<dbReference type="GO" id="GO:0052381">
    <property type="term" value="F:tRNA dimethylallyltransferase activity"/>
    <property type="evidence" value="ECO:0007669"/>
    <property type="project" value="UniProtKB-UniRule"/>
</dbReference>
<dbReference type="SUPFAM" id="SSF52540">
    <property type="entry name" value="P-loop containing nucleoside triphosphate hydrolases"/>
    <property type="match status" value="1"/>
</dbReference>
<keyword evidence="8 10" id="KW-0460">Magnesium</keyword>
<evidence type="ECO:0000313" key="14">
    <source>
        <dbReference type="EMBL" id="QJR15984.1"/>
    </source>
</evidence>
<dbReference type="InParanoid" id="A0A6M4HBV8"/>